<protein>
    <submittedName>
        <fullName evidence="1">Uncharacterized protein</fullName>
    </submittedName>
</protein>
<sequence>MDPSGAIVRSVALRMIRRLADQPELVRPLSTVVDMVDNDEADLALDDIGMVIKFSRFPVLRSEYEDLLRAAQQLDSLDSFTDTGVELLIVEG</sequence>
<dbReference type="RefSeq" id="WP_326705237.1">
    <property type="nucleotide sequence ID" value="NZ_CP108861.1"/>
</dbReference>
<organism evidence="1 2">
    <name type="scientific">Streptomyces cyaneofuscatus</name>
    <dbReference type="NCBI Taxonomy" id="66883"/>
    <lineage>
        <taxon>Bacteria</taxon>
        <taxon>Bacillati</taxon>
        <taxon>Actinomycetota</taxon>
        <taxon>Actinomycetes</taxon>
        <taxon>Kitasatosporales</taxon>
        <taxon>Streptomycetaceae</taxon>
        <taxon>Streptomyces</taxon>
    </lineage>
</organism>
<reference evidence="1 2" key="1">
    <citation type="submission" date="2022-10" db="EMBL/GenBank/DDBJ databases">
        <title>The complete genomes of actinobacterial strains from the NBC collection.</title>
        <authorList>
            <person name="Joergensen T.S."/>
            <person name="Alvarez Arevalo M."/>
            <person name="Sterndorff E.B."/>
            <person name="Faurdal D."/>
            <person name="Vuksanovic O."/>
            <person name="Mourched A.-S."/>
            <person name="Charusanti P."/>
            <person name="Shaw S."/>
            <person name="Blin K."/>
            <person name="Weber T."/>
        </authorList>
    </citation>
    <scope>NUCLEOTIDE SEQUENCE [LARGE SCALE GENOMIC DNA]</scope>
    <source>
        <strain evidence="1 2">NBC 01792</strain>
    </source>
</reference>
<evidence type="ECO:0000313" key="1">
    <source>
        <dbReference type="EMBL" id="WSB08370.1"/>
    </source>
</evidence>
<gene>
    <name evidence="1" type="ORF">OG849_14445</name>
</gene>
<accession>A0ABZ1EWC2</accession>
<name>A0ABZ1EWC2_9ACTN</name>
<evidence type="ECO:0000313" key="2">
    <source>
        <dbReference type="Proteomes" id="UP001356428"/>
    </source>
</evidence>
<proteinExistence type="predicted"/>
<keyword evidence="2" id="KW-1185">Reference proteome</keyword>
<dbReference type="EMBL" id="CP109083">
    <property type="protein sequence ID" value="WSB08370.1"/>
    <property type="molecule type" value="Genomic_DNA"/>
</dbReference>
<dbReference type="Proteomes" id="UP001356428">
    <property type="component" value="Chromosome"/>
</dbReference>